<feature type="region of interest" description="Disordered" evidence="1">
    <location>
        <begin position="38"/>
        <end position="163"/>
    </location>
</feature>
<proteinExistence type="predicted"/>
<dbReference type="AlphaFoldDB" id="A0A8J2WTK4"/>
<reference evidence="2" key="1">
    <citation type="submission" date="2021-11" db="EMBL/GenBank/DDBJ databases">
        <authorList>
            <consortium name="Genoscope - CEA"/>
            <person name="William W."/>
        </authorList>
    </citation>
    <scope>NUCLEOTIDE SEQUENCE</scope>
</reference>
<organism evidence="2 3">
    <name type="scientific">Pelagomonas calceolata</name>
    <dbReference type="NCBI Taxonomy" id="35677"/>
    <lineage>
        <taxon>Eukaryota</taxon>
        <taxon>Sar</taxon>
        <taxon>Stramenopiles</taxon>
        <taxon>Ochrophyta</taxon>
        <taxon>Pelagophyceae</taxon>
        <taxon>Pelagomonadales</taxon>
        <taxon>Pelagomonadaceae</taxon>
        <taxon>Pelagomonas</taxon>
    </lineage>
</organism>
<gene>
    <name evidence="2" type="ORF">PECAL_1P12740</name>
</gene>
<comment type="caution">
    <text evidence="2">The sequence shown here is derived from an EMBL/GenBank/DDBJ whole genome shotgun (WGS) entry which is preliminary data.</text>
</comment>
<protein>
    <submittedName>
        <fullName evidence="2">Uncharacterized protein</fullName>
    </submittedName>
</protein>
<dbReference type="Proteomes" id="UP000789595">
    <property type="component" value="Unassembled WGS sequence"/>
</dbReference>
<name>A0A8J2WTK4_9STRA</name>
<evidence type="ECO:0000313" key="3">
    <source>
        <dbReference type="Proteomes" id="UP000789595"/>
    </source>
</evidence>
<accession>A0A8J2WTK4</accession>
<sequence length="452" mass="48035">MAQPSAEDVAKFLDVAPDDPMVLEHLAAASQIDDAAARTARRLGDSGAPGTNSWARVLSRRARRGANRAPAPPPPTPDSRDDEAAAPATARGRLLQSAGATAVRRRAKTPATRRPQPDAGKLTRSGPRKQRKAKDDDDDDEMSSERPLSAESAATAPVQSDSTGDALDVLAHGVDRRCSLTRKDAPDALTAFATEPTEAKAMDTSDESLDNWARLRKVTSVESLSKMPPSARVADELKLLAEAVMRGSYVNTCASLDTNQPTAALAVKVIRSLAGLVGIDDALAVFDAKEEDVVERARSREATLRADATYVKEAKARAAEEARLAALASAKAAPKSVKKVVTELGLSFKMRPKCSQACVNKRRNETGLVCTCKASNSWSSSVKLVDIKGKTRVTLYFDSGTPYVVYSLSALKSRFRPAGGGSGEEAVARLQEAARAARDKAGWKGDVNLASE</sequence>
<evidence type="ECO:0000313" key="2">
    <source>
        <dbReference type="EMBL" id="CAH0364885.1"/>
    </source>
</evidence>
<dbReference type="EMBL" id="CAKKNE010000001">
    <property type="protein sequence ID" value="CAH0364885.1"/>
    <property type="molecule type" value="Genomic_DNA"/>
</dbReference>
<evidence type="ECO:0000256" key="1">
    <source>
        <dbReference type="SAM" id="MobiDB-lite"/>
    </source>
</evidence>
<keyword evidence="3" id="KW-1185">Reference proteome</keyword>